<dbReference type="Proteomes" id="UP000233783">
    <property type="component" value="Unassembled WGS sequence"/>
</dbReference>
<feature type="domain" description="Helicase ATP-binding" evidence="5">
    <location>
        <begin position="141"/>
        <end position="336"/>
    </location>
</feature>
<proteinExistence type="predicted"/>
<dbReference type="SUPFAM" id="SSF52540">
    <property type="entry name" value="P-loop containing nucleoside triphosphate hydrolases"/>
    <property type="match status" value="2"/>
</dbReference>
<accession>A0A2N3QRW1</accession>
<keyword evidence="1" id="KW-0547">Nucleotide-binding</keyword>
<dbReference type="SMART" id="SM00490">
    <property type="entry name" value="HELICc"/>
    <property type="match status" value="1"/>
</dbReference>
<keyword evidence="4" id="KW-0067">ATP-binding</keyword>
<reference evidence="7 8" key="1">
    <citation type="submission" date="2017-10" db="EMBL/GenBank/DDBJ databases">
        <title>Bifidobacterium genomics.</title>
        <authorList>
            <person name="Lugli G.A."/>
            <person name="Milani C."/>
            <person name="Mancabelli L."/>
        </authorList>
    </citation>
    <scope>NUCLEOTIDE SEQUENCE [LARGE SCALE GENOMIC DNA]</scope>
    <source>
        <strain evidence="7 8">1744B</strain>
    </source>
</reference>
<dbReference type="Gene3D" id="3.40.50.300">
    <property type="entry name" value="P-loop containing nucleotide triphosphate hydrolases"/>
    <property type="match status" value="1"/>
</dbReference>
<organism evidence="7 8">
    <name type="scientific">Bifidobacterium pseudolongum subsp. globosum</name>
    <dbReference type="NCBI Taxonomy" id="1690"/>
    <lineage>
        <taxon>Bacteria</taxon>
        <taxon>Bacillati</taxon>
        <taxon>Actinomycetota</taxon>
        <taxon>Actinomycetes</taxon>
        <taxon>Bifidobacteriales</taxon>
        <taxon>Bifidobacteriaceae</taxon>
        <taxon>Bifidobacterium</taxon>
    </lineage>
</organism>
<evidence type="ECO:0000259" key="5">
    <source>
        <dbReference type="PROSITE" id="PS51192"/>
    </source>
</evidence>
<evidence type="ECO:0000256" key="3">
    <source>
        <dbReference type="ARBA" id="ARBA00022806"/>
    </source>
</evidence>
<comment type="caution">
    <text evidence="7">The sequence shown here is derived from an EMBL/GenBank/DDBJ whole genome shotgun (WGS) entry which is preliminary data.</text>
</comment>
<dbReference type="GO" id="GO:0005524">
    <property type="term" value="F:ATP binding"/>
    <property type="evidence" value="ECO:0007669"/>
    <property type="project" value="UniProtKB-KW"/>
</dbReference>
<dbReference type="PANTHER" id="PTHR10799">
    <property type="entry name" value="SNF2/RAD54 HELICASE FAMILY"/>
    <property type="match status" value="1"/>
</dbReference>
<dbReference type="Pfam" id="PF00176">
    <property type="entry name" value="SNF2-rel_dom"/>
    <property type="match status" value="1"/>
</dbReference>
<dbReference type="PROSITE" id="PS51194">
    <property type="entry name" value="HELICASE_CTER"/>
    <property type="match status" value="1"/>
</dbReference>
<dbReference type="InterPro" id="IPR038718">
    <property type="entry name" value="SNF2-like_sf"/>
</dbReference>
<dbReference type="InterPro" id="IPR049730">
    <property type="entry name" value="SNF2/RAD54-like_C"/>
</dbReference>
<evidence type="ECO:0000313" key="8">
    <source>
        <dbReference type="Proteomes" id="UP000233783"/>
    </source>
</evidence>
<dbReference type="PROSITE" id="PS51192">
    <property type="entry name" value="HELICASE_ATP_BIND_1"/>
    <property type="match status" value="1"/>
</dbReference>
<dbReference type="RefSeq" id="WP_101393817.1">
    <property type="nucleotide sequence ID" value="NZ_PCHB01000017.1"/>
</dbReference>
<evidence type="ECO:0000256" key="2">
    <source>
        <dbReference type="ARBA" id="ARBA00022801"/>
    </source>
</evidence>
<dbReference type="InterPro" id="IPR027417">
    <property type="entry name" value="P-loop_NTPase"/>
</dbReference>
<dbReference type="Gene3D" id="3.40.50.10810">
    <property type="entry name" value="Tandem AAA-ATPase domain"/>
    <property type="match status" value="1"/>
</dbReference>
<dbReference type="GO" id="GO:0016787">
    <property type="term" value="F:hydrolase activity"/>
    <property type="evidence" value="ECO:0007669"/>
    <property type="project" value="UniProtKB-KW"/>
</dbReference>
<evidence type="ECO:0000256" key="4">
    <source>
        <dbReference type="ARBA" id="ARBA00022840"/>
    </source>
</evidence>
<dbReference type="Pfam" id="PF00271">
    <property type="entry name" value="Helicase_C"/>
    <property type="match status" value="1"/>
</dbReference>
<dbReference type="InterPro" id="IPR001650">
    <property type="entry name" value="Helicase_C-like"/>
</dbReference>
<protein>
    <submittedName>
        <fullName evidence="7">DNA helicase</fullName>
    </submittedName>
</protein>
<evidence type="ECO:0000313" key="7">
    <source>
        <dbReference type="EMBL" id="PKU94618.1"/>
    </source>
</evidence>
<evidence type="ECO:0000259" key="6">
    <source>
        <dbReference type="PROSITE" id="PS51194"/>
    </source>
</evidence>
<dbReference type="GO" id="GO:0004386">
    <property type="term" value="F:helicase activity"/>
    <property type="evidence" value="ECO:0007669"/>
    <property type="project" value="UniProtKB-KW"/>
</dbReference>
<dbReference type="InterPro" id="IPR000330">
    <property type="entry name" value="SNF2_N"/>
</dbReference>
<keyword evidence="2" id="KW-0378">Hydrolase</keyword>
<dbReference type="EMBL" id="PCHB01000017">
    <property type="protein sequence ID" value="PKU94618.1"/>
    <property type="molecule type" value="Genomic_DNA"/>
</dbReference>
<dbReference type="AlphaFoldDB" id="A0A2N3QRW1"/>
<dbReference type="SMART" id="SM00487">
    <property type="entry name" value="DEXDc"/>
    <property type="match status" value="1"/>
</dbReference>
<dbReference type="CDD" id="cd18793">
    <property type="entry name" value="SF2_C_SNF"/>
    <property type="match status" value="1"/>
</dbReference>
<evidence type="ECO:0000256" key="1">
    <source>
        <dbReference type="ARBA" id="ARBA00022741"/>
    </source>
</evidence>
<dbReference type="CDD" id="cd18011">
    <property type="entry name" value="DEXDc_RapA"/>
    <property type="match status" value="1"/>
</dbReference>
<dbReference type="InterPro" id="IPR014001">
    <property type="entry name" value="Helicase_ATP-bd"/>
</dbReference>
<gene>
    <name evidence="7" type="ORF">CQR56_1522</name>
</gene>
<keyword evidence="3 7" id="KW-0347">Helicase</keyword>
<name>A0A2N3QRW1_9BIFI</name>
<dbReference type="NCBIfam" id="NF038317">
    <property type="entry name" value="DISARM_DrmD"/>
    <property type="match status" value="1"/>
</dbReference>
<dbReference type="InterPro" id="IPR057342">
    <property type="entry name" value="DEXDc_RapA"/>
</dbReference>
<feature type="domain" description="Helicase C-terminal" evidence="6">
    <location>
        <begin position="505"/>
        <end position="670"/>
    </location>
</feature>
<sequence length="1061" mass="120120">MSGEQGSGVKQPALPEVGSVVEVRGSTWAVTDVRAQGLSRSPADEGRSGLQHVVSLQSLEEDRMGEELSVIWELEVGQAVIPDQGLPDVINVNSFDDPNQLGAFVDAMRWGAVTSADDRRFQSPFRAGANLEPYQLEPLRRALSAPRTNLLLADDVGLGKTIEAGMVIEELLLRHRARTAIIVCPPSLCIKWQEEMLEKFGLDFTIVNSETIAECRRRKGPGANPFRMYPRVIVSMAWIPTIRAQRLLSEVYADAGRDNSALRYAFDVLIVDEAHHVAPAAPASSGKVRGYAVDSRRTVAVRQLAEHCEHRLFLSATPHNGYSESFTALLEMIDPRRFTRGAVIDEKALDEVTVRRLKTQIKELDFHERRIETIGFTPDASEEDAYQTLDDILKEAQRQNGDDSLGITSLLFKKRLLSSPWAFDRTLERYLDSREGTPYQGEWDNYYTEVLGSGQADDEEGLDEQPENDALIGEKNANPLDAAGEDQLERLEDWASQYEGRPNAKLQALMDWLDRVCRPGGEWTDERVVVFTEYRDTLDWIQTVLESHGYDNERMAVIHGGISDDEERELIRARFNADPEEEPIRVLLATDAAGEGVDLQTYCHRLVNFDVPFNPSRLEQRIGRIDRYGQTHTPEIFYFLPDENGALLNGDMAFMERLAQKVSVEKDDLGEVNPLLDMDRQVSGHFRGRHRALPATEGPRRSTEAINRALSGSMELNRQLTELGREYEDNKRRMHLSPQAELRVMDTALDLTHQPELTAHQGKDGIEPGVYDLPKPGELNTGWRPIAEGLRSRLRPEHIRPVTFDERIARRHPDAVYMHLGSSLMGKASRTLRSTLYGRGSGLNRVTAVVMPDLEYTCAAAVSRLVLVGKGGLRVHEEVFVTGLRFGAQNLAEDKVQKLLDDALDASRHLELPERAVLERLEGEWDANGGRLRTRLESAVSRQAERHKQEVADRLRERKEADLQRVRGIFEQFRANLNASLRDLARQDEELQLDLWDDEERKQRQRDIRRMGDRLDDLDAEELRELDTVRLRYEDVKAYVSIAALVFAINDKDAKQWEGQQ</sequence>